<evidence type="ECO:0000313" key="2">
    <source>
        <dbReference type="Proteomes" id="UP000218209"/>
    </source>
</evidence>
<accession>A0A1X6P8S0</accession>
<gene>
    <name evidence="1" type="ORF">BU14_0158s0022</name>
</gene>
<evidence type="ECO:0000313" key="1">
    <source>
        <dbReference type="EMBL" id="OSX77217.1"/>
    </source>
</evidence>
<reference evidence="1 2" key="1">
    <citation type="submission" date="2017-03" db="EMBL/GenBank/DDBJ databases">
        <title>WGS assembly of Porphyra umbilicalis.</title>
        <authorList>
            <person name="Brawley S.H."/>
            <person name="Blouin N.A."/>
            <person name="Ficko-Blean E."/>
            <person name="Wheeler G.L."/>
            <person name="Lohr M."/>
            <person name="Goodson H.V."/>
            <person name="Jenkins J.W."/>
            <person name="Blaby-Haas C.E."/>
            <person name="Helliwell K.E."/>
            <person name="Chan C."/>
            <person name="Marriage T."/>
            <person name="Bhattacharya D."/>
            <person name="Klein A.S."/>
            <person name="Badis Y."/>
            <person name="Brodie J."/>
            <person name="Cao Y."/>
            <person name="Collen J."/>
            <person name="Dittami S.M."/>
            <person name="Gachon C.M."/>
            <person name="Green B.R."/>
            <person name="Karpowicz S."/>
            <person name="Kim J.W."/>
            <person name="Kudahl U."/>
            <person name="Lin S."/>
            <person name="Michel G."/>
            <person name="Mittag M."/>
            <person name="Olson B.J."/>
            <person name="Pangilinan J."/>
            <person name="Peng Y."/>
            <person name="Qiu H."/>
            <person name="Shu S."/>
            <person name="Singer J.T."/>
            <person name="Smith A.G."/>
            <person name="Sprecher B.N."/>
            <person name="Wagner V."/>
            <person name="Wang W."/>
            <person name="Wang Z.-Y."/>
            <person name="Yan J."/>
            <person name="Yarish C."/>
            <person name="Zoeuner-Riek S."/>
            <person name="Zhuang Y."/>
            <person name="Zou Y."/>
            <person name="Lindquist E.A."/>
            <person name="Grimwood J."/>
            <person name="Barry K."/>
            <person name="Rokhsar D.S."/>
            <person name="Schmutz J."/>
            <person name="Stiller J.W."/>
            <person name="Grossman A.R."/>
            <person name="Prochnik S.E."/>
        </authorList>
    </citation>
    <scope>NUCLEOTIDE SEQUENCE [LARGE SCALE GENOMIC DNA]</scope>
    <source>
        <strain evidence="1">4086291</strain>
    </source>
</reference>
<protein>
    <submittedName>
        <fullName evidence="1">Uncharacterized protein</fullName>
    </submittedName>
</protein>
<dbReference type="EMBL" id="KV918844">
    <property type="protein sequence ID" value="OSX77217.1"/>
    <property type="molecule type" value="Genomic_DNA"/>
</dbReference>
<organism evidence="1 2">
    <name type="scientific">Porphyra umbilicalis</name>
    <name type="common">Purple laver</name>
    <name type="synonym">Red alga</name>
    <dbReference type="NCBI Taxonomy" id="2786"/>
    <lineage>
        <taxon>Eukaryota</taxon>
        <taxon>Rhodophyta</taxon>
        <taxon>Bangiophyceae</taxon>
        <taxon>Bangiales</taxon>
        <taxon>Bangiaceae</taxon>
        <taxon>Porphyra</taxon>
    </lineage>
</organism>
<dbReference type="AlphaFoldDB" id="A0A1X6P8S0"/>
<name>A0A1X6P8S0_PORUM</name>
<dbReference type="Proteomes" id="UP000218209">
    <property type="component" value="Unassembled WGS sequence"/>
</dbReference>
<keyword evidence="2" id="KW-1185">Reference proteome</keyword>
<proteinExistence type="predicted"/>
<sequence length="96" mass="10109">MGVSTTLPPTPVWRAPPPRVHTFRRWGPPLLIGGLAAAHLQRPGVAHPPLVNGAGHPLVDQARLRALEAGHLLHLVRAGGHLVAAAHHLRSNADVG</sequence>